<name>A0ABN1XRZ2_9ACTN</name>
<evidence type="ECO:0000313" key="2">
    <source>
        <dbReference type="Proteomes" id="UP001499863"/>
    </source>
</evidence>
<reference evidence="1 2" key="1">
    <citation type="journal article" date="2019" name="Int. J. Syst. Evol. Microbiol.">
        <title>The Global Catalogue of Microorganisms (GCM) 10K type strain sequencing project: providing services to taxonomists for standard genome sequencing and annotation.</title>
        <authorList>
            <consortium name="The Broad Institute Genomics Platform"/>
            <consortium name="The Broad Institute Genome Sequencing Center for Infectious Disease"/>
            <person name="Wu L."/>
            <person name="Ma J."/>
        </authorList>
    </citation>
    <scope>NUCLEOTIDE SEQUENCE [LARGE SCALE GENOMIC DNA]</scope>
    <source>
        <strain evidence="1 2">JCM 12393</strain>
    </source>
</reference>
<dbReference type="Proteomes" id="UP001499863">
    <property type="component" value="Unassembled WGS sequence"/>
</dbReference>
<gene>
    <name evidence="1" type="ORF">GCM10009639_14340</name>
</gene>
<accession>A0ABN1XRZ2</accession>
<protein>
    <submittedName>
        <fullName evidence="1">Uncharacterized protein</fullName>
    </submittedName>
</protein>
<dbReference type="EMBL" id="BAAAKJ010000068">
    <property type="protein sequence ID" value="GAA1388197.1"/>
    <property type="molecule type" value="Genomic_DNA"/>
</dbReference>
<dbReference type="RefSeq" id="WP_344329691.1">
    <property type="nucleotide sequence ID" value="NZ_BAAAKJ010000068.1"/>
</dbReference>
<comment type="caution">
    <text evidence="1">The sequence shown here is derived from an EMBL/GenBank/DDBJ whole genome shotgun (WGS) entry which is preliminary data.</text>
</comment>
<organism evidence="1 2">
    <name type="scientific">Kitasatospora putterlickiae</name>
    <dbReference type="NCBI Taxonomy" id="221725"/>
    <lineage>
        <taxon>Bacteria</taxon>
        <taxon>Bacillati</taxon>
        <taxon>Actinomycetota</taxon>
        <taxon>Actinomycetes</taxon>
        <taxon>Kitasatosporales</taxon>
        <taxon>Streptomycetaceae</taxon>
        <taxon>Kitasatospora</taxon>
    </lineage>
</organism>
<sequence>MTPEPQWTLTADQIPDGQVAVVIGVRGGQARAGASFRVGGGPSALIGRGKREPVVVAFAGGPVERWVVTDRSGRVHPVETVTVAGLRLGIAVLPARARRVVVRRFDSTGAPDFELLDSRRRRRWPRLS</sequence>
<keyword evidence="2" id="KW-1185">Reference proteome</keyword>
<evidence type="ECO:0000313" key="1">
    <source>
        <dbReference type="EMBL" id="GAA1388197.1"/>
    </source>
</evidence>
<proteinExistence type="predicted"/>